<feature type="domain" description="T-SNARE coiled-coil homology" evidence="8">
    <location>
        <begin position="632"/>
        <end position="684"/>
    </location>
</feature>
<dbReference type="Pfam" id="PF00015">
    <property type="entry name" value="MCPsignal"/>
    <property type="match status" value="1"/>
</dbReference>
<dbReference type="SMART" id="SM00304">
    <property type="entry name" value="HAMP"/>
    <property type="match status" value="1"/>
</dbReference>
<dbReference type="Gene3D" id="3.30.450.20">
    <property type="entry name" value="PAS domain"/>
    <property type="match status" value="1"/>
</dbReference>
<evidence type="ECO:0000313" key="11">
    <source>
        <dbReference type="Proteomes" id="UP001597296"/>
    </source>
</evidence>
<comment type="caution">
    <text evidence="10">The sequence shown here is derived from an EMBL/GenBank/DDBJ whole genome shotgun (WGS) entry which is preliminary data.</text>
</comment>
<dbReference type="EMBL" id="JBHUIY010000017">
    <property type="protein sequence ID" value="MFD2234121.1"/>
    <property type="molecule type" value="Genomic_DNA"/>
</dbReference>
<protein>
    <submittedName>
        <fullName evidence="10">Methyl-accepting chemotaxis protein</fullName>
    </submittedName>
</protein>
<reference evidence="11" key="1">
    <citation type="journal article" date="2019" name="Int. J. Syst. Evol. Microbiol.">
        <title>The Global Catalogue of Microorganisms (GCM) 10K type strain sequencing project: providing services to taxonomists for standard genome sequencing and annotation.</title>
        <authorList>
            <consortium name="The Broad Institute Genomics Platform"/>
            <consortium name="The Broad Institute Genome Sequencing Center for Infectious Disease"/>
            <person name="Wu L."/>
            <person name="Ma J."/>
        </authorList>
    </citation>
    <scope>NUCLEOTIDE SEQUENCE [LARGE SCALE GENOMIC DNA]</scope>
    <source>
        <strain evidence="11">KCTC 15012</strain>
    </source>
</reference>
<dbReference type="InterPro" id="IPR003660">
    <property type="entry name" value="HAMP_dom"/>
</dbReference>
<evidence type="ECO:0000256" key="1">
    <source>
        <dbReference type="ARBA" id="ARBA00004429"/>
    </source>
</evidence>
<keyword evidence="11" id="KW-1185">Reference proteome</keyword>
<evidence type="ECO:0000259" key="8">
    <source>
        <dbReference type="PROSITE" id="PS50192"/>
    </source>
</evidence>
<keyword evidence="2" id="KW-1003">Cell membrane</keyword>
<comment type="similarity">
    <text evidence="4">Belongs to the methyl-accepting chemotaxis (MCP) protein family.</text>
</comment>
<evidence type="ECO:0000256" key="3">
    <source>
        <dbReference type="ARBA" id="ARBA00023224"/>
    </source>
</evidence>
<gene>
    <name evidence="10" type="ORF">ACFSNB_09910</name>
</gene>
<dbReference type="Gene3D" id="1.10.287.950">
    <property type="entry name" value="Methyl-accepting chemotaxis protein"/>
    <property type="match status" value="1"/>
</dbReference>
<accession>A0ABW5CB64</accession>
<keyword evidence="2" id="KW-0997">Cell inner membrane</keyword>
<evidence type="ECO:0000256" key="6">
    <source>
        <dbReference type="SAM" id="Phobius"/>
    </source>
</evidence>
<feature type="domain" description="HAMP" evidence="9">
    <location>
        <begin position="376"/>
        <end position="429"/>
    </location>
</feature>
<proteinExistence type="inferred from homology"/>
<dbReference type="RefSeq" id="WP_377316026.1">
    <property type="nucleotide sequence ID" value="NZ_JBHUIY010000017.1"/>
</dbReference>
<evidence type="ECO:0000259" key="7">
    <source>
        <dbReference type="PROSITE" id="PS50111"/>
    </source>
</evidence>
<dbReference type="PROSITE" id="PS50111">
    <property type="entry name" value="CHEMOTAXIS_TRANSDUC_2"/>
    <property type="match status" value="1"/>
</dbReference>
<evidence type="ECO:0000256" key="5">
    <source>
        <dbReference type="PROSITE-ProRule" id="PRU00284"/>
    </source>
</evidence>
<dbReference type="Pfam" id="PF00672">
    <property type="entry name" value="HAMP"/>
    <property type="match status" value="1"/>
</dbReference>
<dbReference type="PROSITE" id="PS50885">
    <property type="entry name" value="HAMP"/>
    <property type="match status" value="1"/>
</dbReference>
<dbReference type="Pfam" id="PF22673">
    <property type="entry name" value="MCP-like_PDC_1"/>
    <property type="match status" value="1"/>
</dbReference>
<evidence type="ECO:0000256" key="2">
    <source>
        <dbReference type="ARBA" id="ARBA00022519"/>
    </source>
</evidence>
<feature type="transmembrane region" description="Helical" evidence="6">
    <location>
        <begin position="353"/>
        <end position="375"/>
    </location>
</feature>
<keyword evidence="6" id="KW-0472">Membrane</keyword>
<dbReference type="SMART" id="SM00283">
    <property type="entry name" value="MA"/>
    <property type="match status" value="1"/>
</dbReference>
<dbReference type="PANTHER" id="PTHR32089">
    <property type="entry name" value="METHYL-ACCEPTING CHEMOTAXIS PROTEIN MCPB"/>
    <property type="match status" value="1"/>
</dbReference>
<organism evidence="10 11">
    <name type="scientific">Phaeospirillum tilakii</name>
    <dbReference type="NCBI Taxonomy" id="741673"/>
    <lineage>
        <taxon>Bacteria</taxon>
        <taxon>Pseudomonadati</taxon>
        <taxon>Pseudomonadota</taxon>
        <taxon>Alphaproteobacteria</taxon>
        <taxon>Rhodospirillales</taxon>
        <taxon>Rhodospirillaceae</taxon>
        <taxon>Phaeospirillum</taxon>
    </lineage>
</organism>
<dbReference type="SUPFAM" id="SSF58104">
    <property type="entry name" value="Methyl-accepting chemotaxis protein (MCP) signaling domain"/>
    <property type="match status" value="1"/>
</dbReference>
<sequence>MTLKSVKTRILLFAGLCLVGAVAVQVVSGLLAAQSANDLVVTRTSTILDDKTREAIGNLASTQAGLLRSEFETALIAARTMAQAFAHSAQASDGGRQPDKRQHLNDILLNVLTLNPRFNGTYSAWEPNALDGADESFRGRRETGTDATGRFLPYWNRDRAGRIAMQPLVEYDSAERHPNGVMKGGWYLGPKQTGKESVLGPLPYIVQGREVYLATLSVPIVAKGKFVGVAGADFDLDFVQKLAGEVSRAVFDGHNQVVILSDLGLVVAHSAHPELIGKSFAGESHSWDADLAVIRAGEASSRWQGDTLRTFAPIRLGETGKPWSVLIEVPRPVVMAQADQLRESLLDRTRQNMIWSLVTSVVVLLAALGVMALAARGVAGPIIAMTRAMQRLADGDTAIEIPARDQQDEIGQMAHTVQVFKENALRVAALQEEQTRAEARATEERRQARHQLADSFEASVMGLVQAVAGSADQMQSTAVGMADSAREAGSRAETVASAAQSATANVETVATAAQALSDSIGEISRQVAQAAQVAQTASTEAARTSQMVEILAGAADRIGEVVNLINDIAAQTNLLALNATIEAARAGDAGKGFAVVAGEVKHLANQTAKATEEIGGQVSAVQEETRRAVAAIRTIAGVIDDVRQISASIAAAVEEQGAATREISRNVQQAAAGTRDVSTNIAGVNQAVGSTGAAANTVLDSARALSDNAGRLRAEVGSFLVTVRQ</sequence>
<feature type="domain" description="Methyl-accepting transducer" evidence="7">
    <location>
        <begin position="470"/>
        <end position="706"/>
    </location>
</feature>
<dbReference type="Gene3D" id="6.10.340.10">
    <property type="match status" value="1"/>
</dbReference>
<keyword evidence="6" id="KW-1133">Transmembrane helix</keyword>
<name>A0ABW5CB64_9PROT</name>
<evidence type="ECO:0000259" key="9">
    <source>
        <dbReference type="PROSITE" id="PS50885"/>
    </source>
</evidence>
<dbReference type="PANTHER" id="PTHR32089:SF112">
    <property type="entry name" value="LYSOZYME-LIKE PROTEIN-RELATED"/>
    <property type="match status" value="1"/>
</dbReference>
<keyword evidence="3 5" id="KW-0807">Transducer</keyword>
<evidence type="ECO:0000313" key="10">
    <source>
        <dbReference type="EMBL" id="MFD2234121.1"/>
    </source>
</evidence>
<dbReference type="CDD" id="cd12913">
    <property type="entry name" value="PDC1_MCP_like"/>
    <property type="match status" value="1"/>
</dbReference>
<dbReference type="InterPro" id="IPR004089">
    <property type="entry name" value="MCPsignal_dom"/>
</dbReference>
<dbReference type="PROSITE" id="PS50192">
    <property type="entry name" value="T_SNARE"/>
    <property type="match status" value="1"/>
</dbReference>
<dbReference type="InterPro" id="IPR000727">
    <property type="entry name" value="T_SNARE_dom"/>
</dbReference>
<evidence type="ECO:0000256" key="4">
    <source>
        <dbReference type="ARBA" id="ARBA00029447"/>
    </source>
</evidence>
<dbReference type="CDD" id="cd06225">
    <property type="entry name" value="HAMP"/>
    <property type="match status" value="1"/>
</dbReference>
<keyword evidence="6" id="KW-0812">Transmembrane</keyword>
<comment type="subcellular location">
    <subcellularLocation>
        <location evidence="1">Cell inner membrane</location>
        <topology evidence="1">Multi-pass membrane protein</topology>
    </subcellularLocation>
</comment>
<dbReference type="Proteomes" id="UP001597296">
    <property type="component" value="Unassembled WGS sequence"/>
</dbReference>